<evidence type="ECO:0000313" key="1">
    <source>
        <dbReference type="EMBL" id="GFH18048.1"/>
    </source>
</evidence>
<evidence type="ECO:0000313" key="2">
    <source>
        <dbReference type="Proteomes" id="UP000485058"/>
    </source>
</evidence>
<reference evidence="1 2" key="1">
    <citation type="submission" date="2020-02" db="EMBL/GenBank/DDBJ databases">
        <title>Draft genome sequence of Haematococcus lacustris strain NIES-144.</title>
        <authorList>
            <person name="Morimoto D."/>
            <person name="Nakagawa S."/>
            <person name="Yoshida T."/>
            <person name="Sawayama S."/>
        </authorList>
    </citation>
    <scope>NUCLEOTIDE SEQUENCE [LARGE SCALE GENOMIC DNA]</scope>
    <source>
        <strain evidence="1 2">NIES-144</strain>
    </source>
</reference>
<accession>A0A699ZGW0</accession>
<keyword evidence="2" id="KW-1185">Reference proteome</keyword>
<gene>
    <name evidence="1" type="ORF">HaLaN_14784</name>
</gene>
<comment type="caution">
    <text evidence="1">The sequence shown here is derived from an EMBL/GenBank/DDBJ whole genome shotgun (WGS) entry which is preliminary data.</text>
</comment>
<proteinExistence type="predicted"/>
<organism evidence="1 2">
    <name type="scientific">Haematococcus lacustris</name>
    <name type="common">Green alga</name>
    <name type="synonym">Haematococcus pluvialis</name>
    <dbReference type="NCBI Taxonomy" id="44745"/>
    <lineage>
        <taxon>Eukaryota</taxon>
        <taxon>Viridiplantae</taxon>
        <taxon>Chlorophyta</taxon>
        <taxon>core chlorophytes</taxon>
        <taxon>Chlorophyceae</taxon>
        <taxon>CS clade</taxon>
        <taxon>Chlamydomonadales</taxon>
        <taxon>Haematococcaceae</taxon>
        <taxon>Haematococcus</taxon>
    </lineage>
</organism>
<sequence length="99" mass="11021">MQSTQMQLRVGSGPMAVAVAVRPSRKRTVSCNAAGFSTVEKLNPYADELKHNAAYIAQASMWQLACQRFSLQQLPRLLLTPWTLPSTPTQDLFNTEQLL</sequence>
<name>A0A699ZGW0_HAELA</name>
<dbReference type="Proteomes" id="UP000485058">
    <property type="component" value="Unassembled WGS sequence"/>
</dbReference>
<feature type="non-terminal residue" evidence="1">
    <location>
        <position position="1"/>
    </location>
</feature>
<dbReference type="AlphaFoldDB" id="A0A699ZGW0"/>
<protein>
    <submittedName>
        <fullName evidence="1">Uncharacterized protein</fullName>
    </submittedName>
</protein>
<dbReference type="EMBL" id="BLLF01001242">
    <property type="protein sequence ID" value="GFH18048.1"/>
    <property type="molecule type" value="Genomic_DNA"/>
</dbReference>